<comment type="caution">
    <text evidence="1">The sequence shown here is derived from an EMBL/GenBank/DDBJ whole genome shotgun (WGS) entry which is preliminary data.</text>
</comment>
<sequence>MDAYIDPTVMFQFNQIRNNSVWDLGWREKCKGLMKGRTEGHKDGHTSGMNVIIGEICFRSP</sequence>
<protein>
    <submittedName>
        <fullName evidence="1">Uncharacterized protein</fullName>
    </submittedName>
</protein>
<dbReference type="Proteomes" id="UP000828390">
    <property type="component" value="Unassembled WGS sequence"/>
</dbReference>
<dbReference type="EMBL" id="JAIWYP010000003">
    <property type="protein sequence ID" value="KAH3847160.1"/>
    <property type="molecule type" value="Genomic_DNA"/>
</dbReference>
<organism evidence="1 2">
    <name type="scientific">Dreissena polymorpha</name>
    <name type="common">Zebra mussel</name>
    <name type="synonym">Mytilus polymorpha</name>
    <dbReference type="NCBI Taxonomy" id="45954"/>
    <lineage>
        <taxon>Eukaryota</taxon>
        <taxon>Metazoa</taxon>
        <taxon>Spiralia</taxon>
        <taxon>Lophotrochozoa</taxon>
        <taxon>Mollusca</taxon>
        <taxon>Bivalvia</taxon>
        <taxon>Autobranchia</taxon>
        <taxon>Heteroconchia</taxon>
        <taxon>Euheterodonta</taxon>
        <taxon>Imparidentia</taxon>
        <taxon>Neoheterodontei</taxon>
        <taxon>Myida</taxon>
        <taxon>Dreissenoidea</taxon>
        <taxon>Dreissenidae</taxon>
        <taxon>Dreissena</taxon>
    </lineage>
</organism>
<name>A0A9D4KW17_DREPO</name>
<reference evidence="1" key="1">
    <citation type="journal article" date="2019" name="bioRxiv">
        <title>The Genome of the Zebra Mussel, Dreissena polymorpha: A Resource for Invasive Species Research.</title>
        <authorList>
            <person name="McCartney M.A."/>
            <person name="Auch B."/>
            <person name="Kono T."/>
            <person name="Mallez S."/>
            <person name="Zhang Y."/>
            <person name="Obille A."/>
            <person name="Becker A."/>
            <person name="Abrahante J.E."/>
            <person name="Garbe J."/>
            <person name="Badalamenti J.P."/>
            <person name="Herman A."/>
            <person name="Mangelson H."/>
            <person name="Liachko I."/>
            <person name="Sullivan S."/>
            <person name="Sone E.D."/>
            <person name="Koren S."/>
            <person name="Silverstein K.A.T."/>
            <person name="Beckman K.B."/>
            <person name="Gohl D.M."/>
        </authorList>
    </citation>
    <scope>NUCLEOTIDE SEQUENCE</scope>
    <source>
        <strain evidence="1">Duluth1</strain>
        <tissue evidence="1">Whole animal</tissue>
    </source>
</reference>
<evidence type="ECO:0000313" key="2">
    <source>
        <dbReference type="Proteomes" id="UP000828390"/>
    </source>
</evidence>
<dbReference type="AlphaFoldDB" id="A0A9D4KW17"/>
<accession>A0A9D4KW17</accession>
<gene>
    <name evidence="1" type="ORF">DPMN_089477</name>
</gene>
<reference evidence="1" key="2">
    <citation type="submission" date="2020-11" db="EMBL/GenBank/DDBJ databases">
        <authorList>
            <person name="McCartney M.A."/>
            <person name="Auch B."/>
            <person name="Kono T."/>
            <person name="Mallez S."/>
            <person name="Becker A."/>
            <person name="Gohl D.M."/>
            <person name="Silverstein K.A.T."/>
            <person name="Koren S."/>
            <person name="Bechman K.B."/>
            <person name="Herman A."/>
            <person name="Abrahante J.E."/>
            <person name="Garbe J."/>
        </authorList>
    </citation>
    <scope>NUCLEOTIDE SEQUENCE</scope>
    <source>
        <strain evidence="1">Duluth1</strain>
        <tissue evidence="1">Whole animal</tissue>
    </source>
</reference>
<evidence type="ECO:0000313" key="1">
    <source>
        <dbReference type="EMBL" id="KAH3847160.1"/>
    </source>
</evidence>
<proteinExistence type="predicted"/>
<keyword evidence="2" id="KW-1185">Reference proteome</keyword>